<accession>A0AA87ZHA1</accession>
<evidence type="ECO:0000256" key="1">
    <source>
        <dbReference type="SAM" id="MobiDB-lite"/>
    </source>
</evidence>
<reference evidence="2" key="1">
    <citation type="submission" date="2023-07" db="EMBL/GenBank/DDBJ databases">
        <title>draft genome sequence of fig (Ficus carica).</title>
        <authorList>
            <person name="Takahashi T."/>
            <person name="Nishimura K."/>
        </authorList>
    </citation>
    <scope>NUCLEOTIDE SEQUENCE</scope>
</reference>
<organism evidence="2 3">
    <name type="scientific">Ficus carica</name>
    <name type="common">Common fig</name>
    <dbReference type="NCBI Taxonomy" id="3494"/>
    <lineage>
        <taxon>Eukaryota</taxon>
        <taxon>Viridiplantae</taxon>
        <taxon>Streptophyta</taxon>
        <taxon>Embryophyta</taxon>
        <taxon>Tracheophyta</taxon>
        <taxon>Spermatophyta</taxon>
        <taxon>Magnoliopsida</taxon>
        <taxon>eudicotyledons</taxon>
        <taxon>Gunneridae</taxon>
        <taxon>Pentapetalae</taxon>
        <taxon>rosids</taxon>
        <taxon>fabids</taxon>
        <taxon>Rosales</taxon>
        <taxon>Moraceae</taxon>
        <taxon>Ficeae</taxon>
        <taxon>Ficus</taxon>
    </lineage>
</organism>
<evidence type="ECO:0000313" key="2">
    <source>
        <dbReference type="EMBL" id="GMN33229.1"/>
    </source>
</evidence>
<gene>
    <name evidence="2" type="ORF">TIFTF001_004043</name>
</gene>
<dbReference type="AlphaFoldDB" id="A0AA87ZHA1"/>
<feature type="compositionally biased region" description="Pro residues" evidence="1">
    <location>
        <begin position="42"/>
        <end position="54"/>
    </location>
</feature>
<evidence type="ECO:0000313" key="3">
    <source>
        <dbReference type="Proteomes" id="UP001187192"/>
    </source>
</evidence>
<protein>
    <submittedName>
        <fullName evidence="2">Uncharacterized protein</fullName>
    </submittedName>
</protein>
<feature type="region of interest" description="Disordered" evidence="1">
    <location>
        <begin position="18"/>
        <end position="102"/>
    </location>
</feature>
<dbReference type="Gramene" id="FCD_00035223-RA">
    <property type="protein sequence ID" value="FCD_00035223-RA:cds"/>
    <property type="gene ID" value="FCD_00035223"/>
</dbReference>
<sequence>MSRTAIAYDSVDLGWRVGLLNLPSSPPTTRRHFTDLERRQPSPSPPSPSLPPTFSPDLRDIQTGGFQARAPNGATATDDDFESGSTTATDLRARNDSGGPAM</sequence>
<dbReference type="EMBL" id="BTGU01000004">
    <property type="protein sequence ID" value="GMN33229.1"/>
    <property type="molecule type" value="Genomic_DNA"/>
</dbReference>
<comment type="caution">
    <text evidence="2">The sequence shown here is derived from an EMBL/GenBank/DDBJ whole genome shotgun (WGS) entry which is preliminary data.</text>
</comment>
<dbReference type="Proteomes" id="UP001187192">
    <property type="component" value="Unassembled WGS sequence"/>
</dbReference>
<keyword evidence="3" id="KW-1185">Reference proteome</keyword>
<proteinExistence type="predicted"/>
<name>A0AA87ZHA1_FICCA</name>